<feature type="transmembrane region" description="Helical" evidence="6">
    <location>
        <begin position="60"/>
        <end position="82"/>
    </location>
</feature>
<dbReference type="Pfam" id="PF13520">
    <property type="entry name" value="AA_permease_2"/>
    <property type="match status" value="1"/>
</dbReference>
<dbReference type="PANTHER" id="PTHR43243:SF4">
    <property type="entry name" value="CATIONIC AMINO ACID TRANSPORTER 4"/>
    <property type="match status" value="1"/>
</dbReference>
<dbReference type="KEGG" id="rxy:Rxyl_2924"/>
<feature type="transmembrane region" description="Helical" evidence="6">
    <location>
        <begin position="186"/>
        <end position="205"/>
    </location>
</feature>
<dbReference type="EMBL" id="CP000386">
    <property type="protein sequence ID" value="ABG05834.1"/>
    <property type="molecule type" value="Genomic_DNA"/>
</dbReference>
<evidence type="ECO:0000256" key="4">
    <source>
        <dbReference type="ARBA" id="ARBA00022989"/>
    </source>
</evidence>
<feature type="transmembrane region" description="Helical" evidence="6">
    <location>
        <begin position="156"/>
        <end position="174"/>
    </location>
</feature>
<feature type="transmembrane region" description="Helical" evidence="6">
    <location>
        <begin position="217"/>
        <end position="236"/>
    </location>
</feature>
<evidence type="ECO:0000313" key="7">
    <source>
        <dbReference type="EMBL" id="ABG05834.1"/>
    </source>
</evidence>
<reference evidence="7 8" key="1">
    <citation type="submission" date="2006-06" db="EMBL/GenBank/DDBJ databases">
        <title>Complete sequence of Rubrobacter xylanophilus DSM 9941.</title>
        <authorList>
            <consortium name="US DOE Joint Genome Institute"/>
            <person name="Copeland A."/>
            <person name="Lucas S."/>
            <person name="Lapidus A."/>
            <person name="Barry K."/>
            <person name="Detter J.C."/>
            <person name="Glavina del Rio T."/>
            <person name="Hammon N."/>
            <person name="Israni S."/>
            <person name="Dalin E."/>
            <person name="Tice H."/>
            <person name="Pitluck S."/>
            <person name="Munk A.C."/>
            <person name="Brettin T."/>
            <person name="Bruce D."/>
            <person name="Han C."/>
            <person name="Tapia R."/>
            <person name="Gilna P."/>
            <person name="Schmutz J."/>
            <person name="Larimer F."/>
            <person name="Land M."/>
            <person name="Hauser L."/>
            <person name="Kyrpides N."/>
            <person name="Lykidis A."/>
            <person name="da Costa M.S."/>
            <person name="Rainey F.A."/>
            <person name="Empadinhas N."/>
            <person name="Jolivet E."/>
            <person name="Battista J.R."/>
            <person name="Richardson P."/>
        </authorList>
    </citation>
    <scope>NUCLEOTIDE SEQUENCE [LARGE SCALE GENOMIC DNA]</scope>
    <source>
        <strain evidence="8">DSM 9941 / NBRC 16129 / PRD-1</strain>
    </source>
</reference>
<proteinExistence type="predicted"/>
<evidence type="ECO:0000256" key="2">
    <source>
        <dbReference type="ARBA" id="ARBA00022448"/>
    </source>
</evidence>
<dbReference type="PANTHER" id="PTHR43243">
    <property type="entry name" value="INNER MEMBRANE TRANSPORTER YGJI-RELATED"/>
    <property type="match status" value="1"/>
</dbReference>
<feature type="transmembrane region" description="Helical" evidence="6">
    <location>
        <begin position="351"/>
        <end position="372"/>
    </location>
</feature>
<evidence type="ECO:0000256" key="3">
    <source>
        <dbReference type="ARBA" id="ARBA00022692"/>
    </source>
</evidence>
<keyword evidence="2" id="KW-0813">Transport</keyword>
<feature type="transmembrane region" description="Helical" evidence="6">
    <location>
        <begin position="29"/>
        <end position="54"/>
    </location>
</feature>
<dbReference type="HOGENOM" id="CLU_007946_15_12_11"/>
<dbReference type="STRING" id="266117.Rxyl_2924"/>
<evidence type="ECO:0000256" key="6">
    <source>
        <dbReference type="SAM" id="Phobius"/>
    </source>
</evidence>
<dbReference type="GO" id="GO:0016020">
    <property type="term" value="C:membrane"/>
    <property type="evidence" value="ECO:0007669"/>
    <property type="project" value="UniProtKB-SubCell"/>
</dbReference>
<dbReference type="eggNOG" id="COG0531">
    <property type="taxonomic scope" value="Bacteria"/>
</dbReference>
<dbReference type="PhylomeDB" id="Q1ARZ4"/>
<dbReference type="Gene3D" id="1.20.1740.10">
    <property type="entry name" value="Amino acid/polyamine transporter I"/>
    <property type="match status" value="1"/>
</dbReference>
<dbReference type="GO" id="GO:0015171">
    <property type="term" value="F:amino acid transmembrane transporter activity"/>
    <property type="evidence" value="ECO:0007669"/>
    <property type="project" value="TreeGrafter"/>
</dbReference>
<organism evidence="7 8">
    <name type="scientific">Rubrobacter xylanophilus (strain DSM 9941 / JCM 11954 / NBRC 16129 / PRD-1)</name>
    <dbReference type="NCBI Taxonomy" id="266117"/>
    <lineage>
        <taxon>Bacteria</taxon>
        <taxon>Bacillati</taxon>
        <taxon>Actinomycetota</taxon>
        <taxon>Rubrobacteria</taxon>
        <taxon>Rubrobacterales</taxon>
        <taxon>Rubrobacteraceae</taxon>
        <taxon>Rubrobacter</taxon>
    </lineage>
</organism>
<keyword evidence="8" id="KW-1185">Reference proteome</keyword>
<dbReference type="Proteomes" id="UP000006637">
    <property type="component" value="Chromosome"/>
</dbReference>
<feature type="transmembrane region" description="Helical" evidence="6">
    <location>
        <begin position="103"/>
        <end position="131"/>
    </location>
</feature>
<feature type="transmembrane region" description="Helical" evidence="6">
    <location>
        <begin position="378"/>
        <end position="397"/>
    </location>
</feature>
<dbReference type="RefSeq" id="WP_011565843.1">
    <property type="nucleotide sequence ID" value="NC_008148.1"/>
</dbReference>
<accession>Q1ARZ4</accession>
<dbReference type="PIRSF" id="PIRSF006060">
    <property type="entry name" value="AA_transporter"/>
    <property type="match status" value="1"/>
</dbReference>
<evidence type="ECO:0000256" key="1">
    <source>
        <dbReference type="ARBA" id="ARBA00004141"/>
    </source>
</evidence>
<dbReference type="OrthoDB" id="9762947at2"/>
<feature type="transmembrane region" description="Helical" evidence="6">
    <location>
        <begin position="435"/>
        <end position="453"/>
    </location>
</feature>
<keyword evidence="4 6" id="KW-1133">Transmembrane helix</keyword>
<feature type="transmembrane region" description="Helical" evidence="6">
    <location>
        <begin position="409"/>
        <end position="429"/>
    </location>
</feature>
<comment type="subcellular location">
    <subcellularLocation>
        <location evidence="1">Membrane</location>
        <topology evidence="1">Multi-pass membrane protein</topology>
    </subcellularLocation>
</comment>
<sequence length="473" mass="50069">MSELLRKKDIPTLQREAAGDTGLKRTLGVWSLTFIGLGGIIGVGVFVLTGVVAANQAGPAVALSFVVAGIASAAAALCYAEFAGMIPVSGSAYTYGYAVLGEFFAWVIGWDLLIEYTLVVAVVAIGISGYINELLSGLGVGVPEWAASAPGGGDGGVVNLFAVLLCLFIAGLQIRGIRESANFNNAMVVLKLAIIAVIIALGAFFVDPANLTPFFPYGIGGVFTGAAVVFFAVFGYDTLTTAAEEATDPQRDLPRAVILSLAIALVLYVLMSLVVTGMVPYRQLDTPAPVAVAFQEAGLPWVARVISVAAIAGIISVLFAFMLGAARVWFAMSRDGLLPRWFCRLHPAYRTPYRPTAILGVATALVAGFFPITAVAELVNIGVLSAFIIVCASVWVLRHTRPDLPRAFRTPLVPLVPILGMAFSAVLIASLPPATWLRFVAWMAVGLVIYFLYSRRRSLLARGELGIERDLVE</sequence>
<keyword evidence="5 6" id="KW-0472">Membrane</keyword>
<gene>
    <name evidence="7" type="ordered locus">Rxyl_2924</name>
</gene>
<feature type="transmembrane region" description="Helical" evidence="6">
    <location>
        <begin position="301"/>
        <end position="330"/>
    </location>
</feature>
<evidence type="ECO:0000256" key="5">
    <source>
        <dbReference type="ARBA" id="ARBA00023136"/>
    </source>
</evidence>
<protein>
    <submittedName>
        <fullName evidence="7">Amino acid permease-associated region</fullName>
    </submittedName>
</protein>
<evidence type="ECO:0000313" key="8">
    <source>
        <dbReference type="Proteomes" id="UP000006637"/>
    </source>
</evidence>
<feature type="transmembrane region" description="Helical" evidence="6">
    <location>
        <begin position="257"/>
        <end position="281"/>
    </location>
</feature>
<name>Q1ARZ4_RUBXD</name>
<dbReference type="AlphaFoldDB" id="Q1ARZ4"/>
<dbReference type="InterPro" id="IPR002293">
    <property type="entry name" value="AA/rel_permease1"/>
</dbReference>
<keyword evidence="3 6" id="KW-0812">Transmembrane</keyword>